<proteinExistence type="predicted"/>
<dbReference type="EMBL" id="CM056819">
    <property type="protein sequence ID" value="KAJ8623738.1"/>
    <property type="molecule type" value="Genomic_DNA"/>
</dbReference>
<organism evidence="1 2">
    <name type="scientific">Persea americana</name>
    <name type="common">Avocado</name>
    <dbReference type="NCBI Taxonomy" id="3435"/>
    <lineage>
        <taxon>Eukaryota</taxon>
        <taxon>Viridiplantae</taxon>
        <taxon>Streptophyta</taxon>
        <taxon>Embryophyta</taxon>
        <taxon>Tracheophyta</taxon>
        <taxon>Spermatophyta</taxon>
        <taxon>Magnoliopsida</taxon>
        <taxon>Magnoliidae</taxon>
        <taxon>Laurales</taxon>
        <taxon>Lauraceae</taxon>
        <taxon>Persea</taxon>
    </lineage>
</organism>
<sequence>MAFQNMVLFLLLYIVNPSLSISATHEYLSTGSSLSVERSDDVIISEDCGFSAGFYSVGDNAYCFAIWFTKSADFTPVWMANRDQPVNGRRSTLSLNKRGNLVLRDAGRSTVWTTNTISTSPLQFHLLNTGNLVLQNSTNSTLWQSFDYPTNTLLPRQPFTGKSKLIASKSKTNYSSGFYSLYFDVDYALRLFYSRLELSSIYWTLGGASYNTSRTAMFYLLGQFHSSDDMEFFTSDFGIGPTRRLTLDYDGNLRLYSLDERTQNWNISWQAISDLCGIHGLCGPNGLCTHTLDGIRCSCPPGFKSKDDKDLSQGCEPIFSLYCIPRKSMFITPPDTDFYSYDYNYSGRVTLQECKDQCLHSCICKAFLYHMDGSGSYGIVSLEMETGKRSFGSDVIFAGEGWECKNLVTWVREMMSETKGRLGDIEDIMDPEMDIAYDAVKMDLLVRVALYCVEEDKDARPTMSQVVEMLLHNEIDA</sequence>
<comment type="caution">
    <text evidence="1">The sequence shown here is derived from an EMBL/GenBank/DDBJ whole genome shotgun (WGS) entry which is preliminary data.</text>
</comment>
<protein>
    <submittedName>
        <fullName evidence="1">Uncharacterized protein</fullName>
    </submittedName>
</protein>
<keyword evidence="2" id="KW-1185">Reference proteome</keyword>
<reference evidence="1 2" key="1">
    <citation type="journal article" date="2022" name="Hortic Res">
        <title>A haplotype resolved chromosomal level avocado genome allows analysis of novel avocado genes.</title>
        <authorList>
            <person name="Nath O."/>
            <person name="Fletcher S.J."/>
            <person name="Hayward A."/>
            <person name="Shaw L.M."/>
            <person name="Masouleh A.K."/>
            <person name="Furtado A."/>
            <person name="Henry R.J."/>
            <person name="Mitter N."/>
        </authorList>
    </citation>
    <scope>NUCLEOTIDE SEQUENCE [LARGE SCALE GENOMIC DNA]</scope>
    <source>
        <strain evidence="2">cv. Hass</strain>
    </source>
</reference>
<name>A0ACC2KS41_PERAE</name>
<dbReference type="Proteomes" id="UP001234297">
    <property type="component" value="Chromosome 11"/>
</dbReference>
<evidence type="ECO:0000313" key="1">
    <source>
        <dbReference type="EMBL" id="KAJ8623738.1"/>
    </source>
</evidence>
<accession>A0ACC2KS41</accession>
<gene>
    <name evidence="1" type="ORF">MRB53_032268</name>
</gene>
<evidence type="ECO:0000313" key="2">
    <source>
        <dbReference type="Proteomes" id="UP001234297"/>
    </source>
</evidence>